<dbReference type="Proteomes" id="UP001357223">
    <property type="component" value="Chromosome"/>
</dbReference>
<dbReference type="Gene3D" id="3.40.50.2000">
    <property type="entry name" value="Glycogen Phosphorylase B"/>
    <property type="match status" value="2"/>
</dbReference>
<gene>
    <name evidence="1" type="ORF">R4Z09_15600</name>
</gene>
<dbReference type="GO" id="GO:0016757">
    <property type="term" value="F:glycosyltransferase activity"/>
    <property type="evidence" value="ECO:0007669"/>
    <property type="project" value="UniProtKB-KW"/>
</dbReference>
<evidence type="ECO:0000313" key="2">
    <source>
        <dbReference type="Proteomes" id="UP001357223"/>
    </source>
</evidence>
<keyword evidence="2" id="KW-1185">Reference proteome</keyword>
<dbReference type="EMBL" id="CP137640">
    <property type="protein sequence ID" value="WVX84292.1"/>
    <property type="molecule type" value="Genomic_DNA"/>
</dbReference>
<organism evidence="1 2">
    <name type="scientific">Niallia oryzisoli</name>
    <dbReference type="NCBI Taxonomy" id="1737571"/>
    <lineage>
        <taxon>Bacteria</taxon>
        <taxon>Bacillati</taxon>
        <taxon>Bacillota</taxon>
        <taxon>Bacilli</taxon>
        <taxon>Bacillales</taxon>
        <taxon>Bacillaceae</taxon>
        <taxon>Niallia</taxon>
    </lineage>
</organism>
<dbReference type="PANTHER" id="PTHR46660:SF2">
    <property type="entry name" value="GLYCOSYLTRANSFERASE 1 DOMAIN-CONTAINING PROTEIN 1"/>
    <property type="match status" value="1"/>
</dbReference>
<dbReference type="SUPFAM" id="SSF53756">
    <property type="entry name" value="UDP-Glycosyltransferase/glycogen phosphorylase"/>
    <property type="match status" value="1"/>
</dbReference>
<dbReference type="RefSeq" id="WP_338453165.1">
    <property type="nucleotide sequence ID" value="NZ_CP137640.1"/>
</dbReference>
<keyword evidence="1" id="KW-0808">Transferase</keyword>
<evidence type="ECO:0000313" key="1">
    <source>
        <dbReference type="EMBL" id="WVX84292.1"/>
    </source>
</evidence>
<dbReference type="CDD" id="cd03801">
    <property type="entry name" value="GT4_PimA-like"/>
    <property type="match status" value="1"/>
</dbReference>
<name>A0ABZ2CQQ1_9BACI</name>
<reference evidence="1 2" key="1">
    <citation type="submission" date="2023-10" db="EMBL/GenBank/DDBJ databases">
        <title>Niallia locisalis sp.nov. isolated from a salt pond sample.</title>
        <authorList>
            <person name="Li X.-J."/>
            <person name="Dong L."/>
        </authorList>
    </citation>
    <scope>NUCLEOTIDE SEQUENCE [LARGE SCALE GENOMIC DNA]</scope>
    <source>
        <strain evidence="1 2">DSM 29761</strain>
    </source>
</reference>
<dbReference type="PANTHER" id="PTHR46660">
    <property type="match status" value="1"/>
</dbReference>
<keyword evidence="1" id="KW-0328">Glycosyltransferase</keyword>
<protein>
    <submittedName>
        <fullName evidence="1">Glycosyltransferase</fullName>
        <ecNumber evidence="1">2.4.-.-</ecNumber>
    </submittedName>
</protein>
<proteinExistence type="predicted"/>
<sequence length="325" mass="37749">MHILFLAPYFNQPRGNSTTIKRLVHFLHKKNLSLSVIPYLEHDNWHHSDADIIHILHATRFIQWAKENDFSIDRPYLVTMGGTDINIDLQKGFNEEVFAFLQKASFITVFTEDAKEKVIHLFPDWENKTKVIPQGVWLPWNIAAKRDEIRPHILLPAGLRPVKDVLHVLPALDQLINHYPNMCYTILGANLDESVKDDVLKKVKKRPWMQYAGVVPYEVMKVWYEQAQIVINTSLSEGQSLAVMEAMAMGRPVIARKNEANMQLILHEQTGWLYESMDEFIAAVHSIVNNQFLREKVVQQAQEWIIEHYSPETEALAYINLYQQI</sequence>
<accession>A0ABZ2CQQ1</accession>
<dbReference type="EC" id="2.4.-.-" evidence="1"/>
<dbReference type="InterPro" id="IPR052622">
    <property type="entry name" value="Glycosyltransferase_G1"/>
</dbReference>
<dbReference type="Pfam" id="PF13692">
    <property type="entry name" value="Glyco_trans_1_4"/>
    <property type="match status" value="1"/>
</dbReference>